<keyword evidence="1 7" id="KW-0732">Signal</keyword>
<dbReference type="Proteomes" id="UP001258017">
    <property type="component" value="Unassembled WGS sequence"/>
</dbReference>
<dbReference type="InterPro" id="IPR009003">
    <property type="entry name" value="Peptidase_S1_PA"/>
</dbReference>
<evidence type="ECO:0000256" key="2">
    <source>
        <dbReference type="ARBA" id="ARBA00023157"/>
    </source>
</evidence>
<dbReference type="PRINTS" id="PR00722">
    <property type="entry name" value="CHYMOTRYPSIN"/>
</dbReference>
<dbReference type="AlphaFoldDB" id="A0AAD9RQ45"/>
<reference evidence="9" key="1">
    <citation type="submission" date="2021-08" db="EMBL/GenBank/DDBJ databases">
        <authorList>
            <person name="Misof B."/>
            <person name="Oliver O."/>
            <person name="Podsiadlowski L."/>
            <person name="Donath A."/>
            <person name="Peters R."/>
            <person name="Mayer C."/>
            <person name="Rust J."/>
            <person name="Gunkel S."/>
            <person name="Lesny P."/>
            <person name="Martin S."/>
            <person name="Oeyen J.P."/>
            <person name="Petersen M."/>
            <person name="Panagiotis P."/>
            <person name="Wilbrandt J."/>
            <person name="Tanja T."/>
        </authorList>
    </citation>
    <scope>NUCLEOTIDE SEQUENCE</scope>
    <source>
        <strain evidence="9">GBR_01_08_01A</strain>
        <tissue evidence="9">Thorax + abdomen</tissue>
    </source>
</reference>
<dbReference type="InterPro" id="IPR001314">
    <property type="entry name" value="Peptidase_S1A"/>
</dbReference>
<dbReference type="SUPFAM" id="SSF50494">
    <property type="entry name" value="Trypsin-like serine proteases"/>
    <property type="match status" value="1"/>
</dbReference>
<evidence type="ECO:0000256" key="3">
    <source>
        <dbReference type="ARBA" id="ARBA00023180"/>
    </source>
</evidence>
<dbReference type="InterPro" id="IPR022700">
    <property type="entry name" value="CLIP"/>
</dbReference>
<keyword evidence="5" id="KW-0378">Hydrolase</keyword>
<dbReference type="InterPro" id="IPR001254">
    <property type="entry name" value="Trypsin_dom"/>
</dbReference>
<evidence type="ECO:0000313" key="10">
    <source>
        <dbReference type="Proteomes" id="UP001258017"/>
    </source>
</evidence>
<feature type="domain" description="Peptidase S1" evidence="8">
    <location>
        <begin position="154"/>
        <end position="401"/>
    </location>
</feature>
<evidence type="ECO:0000256" key="1">
    <source>
        <dbReference type="ARBA" id="ARBA00022729"/>
    </source>
</evidence>
<protein>
    <recommendedName>
        <fullName evidence="8">Peptidase S1 domain-containing protein</fullName>
    </recommendedName>
</protein>
<dbReference type="InterPro" id="IPR043504">
    <property type="entry name" value="Peptidase_S1_PA_chymotrypsin"/>
</dbReference>
<dbReference type="GO" id="GO:0006508">
    <property type="term" value="P:proteolysis"/>
    <property type="evidence" value="ECO:0007669"/>
    <property type="project" value="UniProtKB-KW"/>
</dbReference>
<dbReference type="InterPro" id="IPR033116">
    <property type="entry name" value="TRYPSIN_SER"/>
</dbReference>
<dbReference type="FunFam" id="2.40.10.10:FF:000028">
    <property type="entry name" value="Serine protease easter"/>
    <property type="match status" value="1"/>
</dbReference>
<dbReference type="PROSITE" id="PS50240">
    <property type="entry name" value="TRYPSIN_DOM"/>
    <property type="match status" value="1"/>
</dbReference>
<comment type="caution">
    <text evidence="9">The sequence shown here is derived from an EMBL/GenBank/DDBJ whole genome shotgun (WGS) entry which is preliminary data.</text>
</comment>
<sequence length="405" mass="43892">MSSLLRITSIAFLAFLSIVLRVHGQLYVGSPCHLNGIDGICTNLQKCTVIYNELLAGNQPGELCGFVNFEPLVCCPKNGQLPPKPTPRPTTTTTTTTTTSRTLPPIKGGRGAIARAKCQEYSKYVYQVQYGPVLSANSKPVNTSVCATKSKTLIVGGTKAIAREFPHMVAIGYDSDEGIGWKCGGSLISERYVMSAAHCSYSPGWGAAKWARVGDLNLNTIDDIAQPRDYKIVKRIKHPNYKAPAEYHDIALFRLDQDVTFNGFVRPACLQTTLPDAPDNKATATGWGLVAWTEDDGSNDLLKVTLNIVPQPSCNYSYSKSGFDVKLSRGVIDDLQICAGGLGKDTCQGDSGGPLATFSNDYDCMYNIIGITSLGRLCGTETPGIYTRVYNYIPWIESVVWGGQD</sequence>
<dbReference type="Pfam" id="PF00089">
    <property type="entry name" value="Trypsin"/>
    <property type="match status" value="1"/>
</dbReference>
<keyword evidence="5" id="KW-0645">Protease</keyword>
<evidence type="ECO:0000313" key="9">
    <source>
        <dbReference type="EMBL" id="KAK2583860.1"/>
    </source>
</evidence>
<evidence type="ECO:0000256" key="7">
    <source>
        <dbReference type="SAM" id="SignalP"/>
    </source>
</evidence>
<keyword evidence="10" id="KW-1185">Reference proteome</keyword>
<evidence type="ECO:0000256" key="4">
    <source>
        <dbReference type="ARBA" id="ARBA00024195"/>
    </source>
</evidence>
<organism evidence="9 10">
    <name type="scientific">Odynerus spinipes</name>
    <dbReference type="NCBI Taxonomy" id="1348599"/>
    <lineage>
        <taxon>Eukaryota</taxon>
        <taxon>Metazoa</taxon>
        <taxon>Ecdysozoa</taxon>
        <taxon>Arthropoda</taxon>
        <taxon>Hexapoda</taxon>
        <taxon>Insecta</taxon>
        <taxon>Pterygota</taxon>
        <taxon>Neoptera</taxon>
        <taxon>Endopterygota</taxon>
        <taxon>Hymenoptera</taxon>
        <taxon>Apocrita</taxon>
        <taxon>Aculeata</taxon>
        <taxon>Vespoidea</taxon>
        <taxon>Vespidae</taxon>
        <taxon>Eumeninae</taxon>
        <taxon>Odynerus</taxon>
    </lineage>
</organism>
<comment type="similarity">
    <text evidence="4">Belongs to the peptidase S1 family. CLIP subfamily.</text>
</comment>
<dbReference type="SMART" id="SM00680">
    <property type="entry name" value="CLIP"/>
    <property type="match status" value="1"/>
</dbReference>
<evidence type="ECO:0000259" key="8">
    <source>
        <dbReference type="PROSITE" id="PS50240"/>
    </source>
</evidence>
<reference evidence="9" key="2">
    <citation type="journal article" date="2023" name="Commun. Biol.">
        <title>Intrasexual cuticular hydrocarbon dimorphism in a wasp sheds light on hydrocarbon biosynthesis genes in Hymenoptera.</title>
        <authorList>
            <person name="Moris V.C."/>
            <person name="Podsiadlowski L."/>
            <person name="Martin S."/>
            <person name="Oeyen J.P."/>
            <person name="Donath A."/>
            <person name="Petersen M."/>
            <person name="Wilbrandt J."/>
            <person name="Misof B."/>
            <person name="Liedtke D."/>
            <person name="Thamm M."/>
            <person name="Scheiner R."/>
            <person name="Schmitt T."/>
            <person name="Niehuis O."/>
        </authorList>
    </citation>
    <scope>NUCLEOTIDE SEQUENCE</scope>
    <source>
        <strain evidence="9">GBR_01_08_01A</strain>
    </source>
</reference>
<dbReference type="InterPro" id="IPR018114">
    <property type="entry name" value="TRYPSIN_HIS"/>
</dbReference>
<dbReference type="EMBL" id="JAIFRP010000029">
    <property type="protein sequence ID" value="KAK2583860.1"/>
    <property type="molecule type" value="Genomic_DNA"/>
</dbReference>
<feature type="compositionally biased region" description="Low complexity" evidence="6">
    <location>
        <begin position="89"/>
        <end position="102"/>
    </location>
</feature>
<keyword evidence="5" id="KW-0720">Serine protease</keyword>
<feature type="chain" id="PRO_5042057306" description="Peptidase S1 domain-containing protein" evidence="7">
    <location>
        <begin position="25"/>
        <end position="405"/>
    </location>
</feature>
<feature type="region of interest" description="Disordered" evidence="6">
    <location>
        <begin position="80"/>
        <end position="102"/>
    </location>
</feature>
<dbReference type="PANTHER" id="PTHR24260:SF147">
    <property type="entry name" value="EG:BACR7A4.3 PROTEIN-RELATED"/>
    <property type="match status" value="1"/>
</dbReference>
<evidence type="ECO:0000256" key="5">
    <source>
        <dbReference type="RuleBase" id="RU363034"/>
    </source>
</evidence>
<dbReference type="PROSITE" id="PS00134">
    <property type="entry name" value="TRYPSIN_HIS"/>
    <property type="match status" value="1"/>
</dbReference>
<dbReference type="GO" id="GO:0004252">
    <property type="term" value="F:serine-type endopeptidase activity"/>
    <property type="evidence" value="ECO:0007669"/>
    <property type="project" value="InterPro"/>
</dbReference>
<dbReference type="InterPro" id="IPR051333">
    <property type="entry name" value="CLIP_Serine_Protease"/>
</dbReference>
<dbReference type="SMART" id="SM00020">
    <property type="entry name" value="Tryp_SPc"/>
    <property type="match status" value="1"/>
</dbReference>
<proteinExistence type="inferred from homology"/>
<feature type="signal peptide" evidence="7">
    <location>
        <begin position="1"/>
        <end position="24"/>
    </location>
</feature>
<dbReference type="Gene3D" id="2.40.10.10">
    <property type="entry name" value="Trypsin-like serine proteases"/>
    <property type="match status" value="1"/>
</dbReference>
<dbReference type="CDD" id="cd00190">
    <property type="entry name" value="Tryp_SPc"/>
    <property type="match status" value="1"/>
</dbReference>
<keyword evidence="3" id="KW-0325">Glycoprotein</keyword>
<keyword evidence="2" id="KW-1015">Disulfide bond</keyword>
<dbReference type="PROSITE" id="PS00135">
    <property type="entry name" value="TRYPSIN_SER"/>
    <property type="match status" value="1"/>
</dbReference>
<dbReference type="PANTHER" id="PTHR24260">
    <property type="match status" value="1"/>
</dbReference>
<gene>
    <name evidence="9" type="ORF">KPH14_001136</name>
</gene>
<name>A0AAD9RQ45_9HYME</name>
<evidence type="ECO:0000256" key="6">
    <source>
        <dbReference type="SAM" id="MobiDB-lite"/>
    </source>
</evidence>
<accession>A0AAD9RQ45</accession>